<name>A0ABT8KRS9_9BACT</name>
<dbReference type="InterPro" id="IPR051799">
    <property type="entry name" value="NADH_flavin_oxidoreductase"/>
</dbReference>
<dbReference type="InterPro" id="IPR013785">
    <property type="entry name" value="Aldolase_TIM"/>
</dbReference>
<protein>
    <submittedName>
        <fullName evidence="4">NADH:flavin oxidoreductase</fullName>
    </submittedName>
</protein>
<reference evidence="4" key="1">
    <citation type="submission" date="2023-06" db="EMBL/GenBank/DDBJ databases">
        <title>Genomic of Parafulvivirga corallium.</title>
        <authorList>
            <person name="Wang G."/>
        </authorList>
    </citation>
    <scope>NUCLEOTIDE SEQUENCE</scope>
    <source>
        <strain evidence="4">BMA10</strain>
    </source>
</reference>
<evidence type="ECO:0000256" key="2">
    <source>
        <dbReference type="ARBA" id="ARBA00023002"/>
    </source>
</evidence>
<organism evidence="4 5">
    <name type="scientific">Splendidivirga corallicola</name>
    <dbReference type="NCBI Taxonomy" id="3051826"/>
    <lineage>
        <taxon>Bacteria</taxon>
        <taxon>Pseudomonadati</taxon>
        <taxon>Bacteroidota</taxon>
        <taxon>Cytophagia</taxon>
        <taxon>Cytophagales</taxon>
        <taxon>Splendidivirgaceae</taxon>
        <taxon>Splendidivirga</taxon>
    </lineage>
</organism>
<keyword evidence="5" id="KW-1185">Reference proteome</keyword>
<dbReference type="Pfam" id="PF00724">
    <property type="entry name" value="Oxidored_FMN"/>
    <property type="match status" value="1"/>
</dbReference>
<evidence type="ECO:0000259" key="3">
    <source>
        <dbReference type="Pfam" id="PF00724"/>
    </source>
</evidence>
<sequence length="486" mass="55039">MVLKSKPQYKRIAQLKTSADFLEYCRSIQADIPFDMDWSMDNNKKFSTEYALNPGPKVGNRFCILPMEGWDGTLDGKPTQHTKRRWENFAISGAKLIWGCEAVAVQHKGRANPNQLLINESNLSSLQNLYDHLITSHQSKFGTSDDLLVGLQLTHSGRFSKPNDKTKPEPHILYNHPILNKKMNLADDFPLLTDEQIMRLIDDFVQAAVWAQKIGFQFVDIKHCHGYLGHEFLTAYNRSGNYGGDLYHRTQFLRAIVEGIRSEAPGLEIGVRLSAFDYIPFKPGENSIGIPYEFNQKDYRYGFGGSISGVDINLQETFDLLQIFEDLGIQLICITAGSPYYNPHIQRPALFPPSDGYLPPEDPLVGVARQINVTAQIKKAFPNMAIVGSAYSYLQEWLPHVAHEVLDKNMADFVGFGRMVLSYPEMPEDIIKGEGLKRTKICRTFSDCTTGPRNGLLSGCFPLDPYYKKMAAYDKLKEYKKNIKSQ</sequence>
<proteinExistence type="predicted"/>
<dbReference type="PANTHER" id="PTHR43656">
    <property type="entry name" value="BINDING OXIDOREDUCTASE, PUTATIVE (AFU_ORTHOLOGUE AFUA_2G08260)-RELATED"/>
    <property type="match status" value="1"/>
</dbReference>
<dbReference type="Gene3D" id="3.20.20.70">
    <property type="entry name" value="Aldolase class I"/>
    <property type="match status" value="1"/>
</dbReference>
<keyword evidence="1" id="KW-0285">Flavoprotein</keyword>
<feature type="domain" description="NADH:flavin oxidoreductase/NADH oxidase N-terminal" evidence="3">
    <location>
        <begin position="60"/>
        <end position="279"/>
    </location>
</feature>
<keyword evidence="2" id="KW-0560">Oxidoreductase</keyword>
<accession>A0ABT8KRS9</accession>
<comment type="caution">
    <text evidence="4">The sequence shown here is derived from an EMBL/GenBank/DDBJ whole genome shotgun (WGS) entry which is preliminary data.</text>
</comment>
<gene>
    <name evidence="4" type="ORF">QQ008_13210</name>
</gene>
<evidence type="ECO:0000256" key="1">
    <source>
        <dbReference type="ARBA" id="ARBA00022630"/>
    </source>
</evidence>
<dbReference type="PANTHER" id="PTHR43656:SF2">
    <property type="entry name" value="BINDING OXIDOREDUCTASE, PUTATIVE (AFU_ORTHOLOGUE AFUA_2G08260)-RELATED"/>
    <property type="match status" value="1"/>
</dbReference>
<dbReference type="InterPro" id="IPR001155">
    <property type="entry name" value="OxRdtase_FMN_N"/>
</dbReference>
<evidence type="ECO:0000313" key="5">
    <source>
        <dbReference type="Proteomes" id="UP001172082"/>
    </source>
</evidence>
<dbReference type="RefSeq" id="WP_430303677.1">
    <property type="nucleotide sequence ID" value="NZ_JAUJEA010000004.1"/>
</dbReference>
<evidence type="ECO:0000313" key="4">
    <source>
        <dbReference type="EMBL" id="MDN5202338.1"/>
    </source>
</evidence>
<dbReference type="EMBL" id="JAUJEA010000004">
    <property type="protein sequence ID" value="MDN5202338.1"/>
    <property type="molecule type" value="Genomic_DNA"/>
</dbReference>
<dbReference type="Proteomes" id="UP001172082">
    <property type="component" value="Unassembled WGS sequence"/>
</dbReference>
<dbReference type="SUPFAM" id="SSF51395">
    <property type="entry name" value="FMN-linked oxidoreductases"/>
    <property type="match status" value="1"/>
</dbReference>